<evidence type="ECO:0008006" key="3">
    <source>
        <dbReference type="Google" id="ProtNLM"/>
    </source>
</evidence>
<reference evidence="1 2" key="1">
    <citation type="submission" date="2020-04" db="EMBL/GenBank/DDBJ databases">
        <authorList>
            <consortium name="Desulfovibrio sp. FSS-1 genome sequencing consortium"/>
            <person name="Shimoshige H."/>
            <person name="Kobayashi H."/>
            <person name="Maekawa T."/>
        </authorList>
    </citation>
    <scope>NUCLEOTIDE SEQUENCE [LARGE SCALE GENOMIC DNA]</scope>
    <source>
        <strain evidence="1 2">SIID29052-01</strain>
    </source>
</reference>
<sequence length="155" mass="17153">MLRKVLPALLLMLAACKPDGPPFTNVDLMAMLQQEDIYLQEGLAPLEQQDLSPAILRRGLWPITLVMFFAADEFPVQLNLEIDGTRPGVRVQLDVNGQRVLENLPVAGRVETPFRTQKGLNVLAVRYATPQDAPRPGHGEPVTGFKVFEVVRRGG</sequence>
<name>A0A6V8M3N8_9BACT</name>
<dbReference type="RefSeq" id="WP_173085795.1">
    <property type="nucleotide sequence ID" value="NZ_BLTE01000014.1"/>
</dbReference>
<accession>A0A6V8M3N8</accession>
<comment type="caution">
    <text evidence="1">The sequence shown here is derived from an EMBL/GenBank/DDBJ whole genome shotgun (WGS) entry which is preliminary data.</text>
</comment>
<reference evidence="1 2" key="2">
    <citation type="submission" date="2020-05" db="EMBL/GenBank/DDBJ databases">
        <title>Draft genome sequence of Desulfovibrio sp. strainFSS-1.</title>
        <authorList>
            <person name="Shimoshige H."/>
            <person name="Kobayashi H."/>
            <person name="Maekawa T."/>
        </authorList>
    </citation>
    <scope>NUCLEOTIDE SEQUENCE [LARGE SCALE GENOMIC DNA]</scope>
    <source>
        <strain evidence="1 2">SIID29052-01</strain>
    </source>
</reference>
<evidence type="ECO:0000313" key="1">
    <source>
        <dbReference type="EMBL" id="GFK95085.1"/>
    </source>
</evidence>
<keyword evidence="2" id="KW-1185">Reference proteome</keyword>
<dbReference type="AlphaFoldDB" id="A0A6V8M3N8"/>
<evidence type="ECO:0000313" key="2">
    <source>
        <dbReference type="Proteomes" id="UP000494245"/>
    </source>
</evidence>
<dbReference type="PROSITE" id="PS51257">
    <property type="entry name" value="PROKAR_LIPOPROTEIN"/>
    <property type="match status" value="1"/>
</dbReference>
<dbReference type="EMBL" id="BLTE01000014">
    <property type="protein sequence ID" value="GFK95085.1"/>
    <property type="molecule type" value="Genomic_DNA"/>
</dbReference>
<protein>
    <recommendedName>
        <fullName evidence="3">Lipoprotein</fullName>
    </recommendedName>
</protein>
<proteinExistence type="predicted"/>
<gene>
    <name evidence="1" type="ORF">NNJEOMEG_02939</name>
</gene>
<organism evidence="1 2">
    <name type="scientific">Fundidesulfovibrio magnetotacticus</name>
    <dbReference type="NCBI Taxonomy" id="2730080"/>
    <lineage>
        <taxon>Bacteria</taxon>
        <taxon>Pseudomonadati</taxon>
        <taxon>Thermodesulfobacteriota</taxon>
        <taxon>Desulfovibrionia</taxon>
        <taxon>Desulfovibrionales</taxon>
        <taxon>Desulfovibrionaceae</taxon>
        <taxon>Fundidesulfovibrio</taxon>
    </lineage>
</organism>
<dbReference type="Proteomes" id="UP000494245">
    <property type="component" value="Unassembled WGS sequence"/>
</dbReference>